<accession>A0A5M6DJW3</accession>
<evidence type="ECO:0000259" key="1">
    <source>
        <dbReference type="Pfam" id="PF07978"/>
    </source>
</evidence>
<sequence>MDKQYYEVRTYQLKDASSAKALDAYLRDALLPALGRQDVGPVGVFAPAEPTEKDSSEDSRVIVVIPYDSPNDLVRVASGLRDDSQFQQDARESIGIEPDQVPYKRIRSELLVAMDCMPKLNVPAGTLENQQRVYELRLYESPNERLGDLKVDMFNNGEVPIFLDSGIQPVFLGQCLIGPQTPCLIYLTVYPDDAARQKAWDTFRNHPDWQVLKGVEKYKGTVSRIDQDVLAAKPYSQM</sequence>
<dbReference type="Proteomes" id="UP000324479">
    <property type="component" value="Unassembled WGS sequence"/>
</dbReference>
<keyword evidence="3" id="KW-1185">Reference proteome</keyword>
<dbReference type="SUPFAM" id="SSF54909">
    <property type="entry name" value="Dimeric alpha+beta barrel"/>
    <property type="match status" value="1"/>
</dbReference>
<dbReference type="EMBL" id="VWOX01000003">
    <property type="protein sequence ID" value="KAA5545585.1"/>
    <property type="molecule type" value="Genomic_DNA"/>
</dbReference>
<comment type="caution">
    <text evidence="2">The sequence shown here is derived from an EMBL/GenBank/DDBJ whole genome shotgun (WGS) entry which is preliminary data.</text>
</comment>
<evidence type="ECO:0000313" key="3">
    <source>
        <dbReference type="Proteomes" id="UP000324479"/>
    </source>
</evidence>
<protein>
    <recommendedName>
        <fullName evidence="1">NIPSNAP domain-containing protein</fullName>
    </recommendedName>
</protein>
<evidence type="ECO:0000313" key="2">
    <source>
        <dbReference type="EMBL" id="KAA5545585.1"/>
    </source>
</evidence>
<dbReference type="Pfam" id="PF07978">
    <property type="entry name" value="NIPSNAP"/>
    <property type="match status" value="1"/>
</dbReference>
<dbReference type="InterPro" id="IPR011008">
    <property type="entry name" value="Dimeric_a/b-barrel"/>
</dbReference>
<dbReference type="InterPro" id="IPR012577">
    <property type="entry name" value="NIPSNAP"/>
</dbReference>
<dbReference type="Gene3D" id="3.30.70.100">
    <property type="match status" value="2"/>
</dbReference>
<feature type="domain" description="NIPSNAP" evidence="1">
    <location>
        <begin position="134"/>
        <end position="237"/>
    </location>
</feature>
<proteinExistence type="predicted"/>
<reference evidence="2 3" key="1">
    <citation type="submission" date="2019-08" db="EMBL/GenBank/DDBJ databases">
        <authorList>
            <person name="Dhanesh K."/>
            <person name="Kumar G."/>
            <person name="Sasikala C."/>
            <person name="Venkata Ramana C."/>
        </authorList>
    </citation>
    <scope>NUCLEOTIDE SEQUENCE [LARGE SCALE GENOMIC DNA]</scope>
    <source>
        <strain evidence="2 3">JC645</strain>
    </source>
</reference>
<organism evidence="2 3">
    <name type="scientific">Roseiconus nitratireducens</name>
    <dbReference type="NCBI Taxonomy" id="2605748"/>
    <lineage>
        <taxon>Bacteria</taxon>
        <taxon>Pseudomonadati</taxon>
        <taxon>Planctomycetota</taxon>
        <taxon>Planctomycetia</taxon>
        <taxon>Pirellulales</taxon>
        <taxon>Pirellulaceae</taxon>
        <taxon>Roseiconus</taxon>
    </lineage>
</organism>
<name>A0A5M6DJW3_9BACT</name>
<gene>
    <name evidence="2" type="ORF">FYK55_06350</name>
</gene>
<dbReference type="AlphaFoldDB" id="A0A5M6DJW3"/>